<organism evidence="2 3">
    <name type="scientific">Penicillium antarcticum</name>
    <dbReference type="NCBI Taxonomy" id="416450"/>
    <lineage>
        <taxon>Eukaryota</taxon>
        <taxon>Fungi</taxon>
        <taxon>Dikarya</taxon>
        <taxon>Ascomycota</taxon>
        <taxon>Pezizomycotina</taxon>
        <taxon>Eurotiomycetes</taxon>
        <taxon>Eurotiomycetidae</taxon>
        <taxon>Eurotiales</taxon>
        <taxon>Aspergillaceae</taxon>
        <taxon>Penicillium</taxon>
    </lineage>
</organism>
<proteinExistence type="predicted"/>
<evidence type="ECO:0000256" key="1">
    <source>
        <dbReference type="SAM" id="SignalP"/>
    </source>
</evidence>
<dbReference type="STRING" id="416450.A0A1V6PXJ8"/>
<comment type="caution">
    <text evidence="2">The sequence shown here is derived from an EMBL/GenBank/DDBJ whole genome shotgun (WGS) entry which is preliminary data.</text>
</comment>
<keyword evidence="3" id="KW-1185">Reference proteome</keyword>
<protein>
    <submittedName>
        <fullName evidence="2">Uncharacterized protein</fullName>
    </submittedName>
</protein>
<evidence type="ECO:0000313" key="2">
    <source>
        <dbReference type="EMBL" id="OQD81432.1"/>
    </source>
</evidence>
<feature type="signal peptide" evidence="1">
    <location>
        <begin position="1"/>
        <end position="17"/>
    </location>
</feature>
<accession>A0A1V6PXJ8</accession>
<feature type="chain" id="PRO_5012235307" evidence="1">
    <location>
        <begin position="18"/>
        <end position="94"/>
    </location>
</feature>
<dbReference type="Proteomes" id="UP000191672">
    <property type="component" value="Unassembled WGS sequence"/>
</dbReference>
<reference evidence="3" key="1">
    <citation type="journal article" date="2017" name="Nat. Microbiol.">
        <title>Global analysis of biosynthetic gene clusters reveals vast potential of secondary metabolite production in Penicillium species.</title>
        <authorList>
            <person name="Nielsen J.C."/>
            <person name="Grijseels S."/>
            <person name="Prigent S."/>
            <person name="Ji B."/>
            <person name="Dainat J."/>
            <person name="Nielsen K.F."/>
            <person name="Frisvad J.C."/>
            <person name="Workman M."/>
            <person name="Nielsen J."/>
        </authorList>
    </citation>
    <scope>NUCLEOTIDE SEQUENCE [LARGE SCALE GENOMIC DNA]</scope>
    <source>
        <strain evidence="3">IBT 31811</strain>
    </source>
</reference>
<evidence type="ECO:0000313" key="3">
    <source>
        <dbReference type="Proteomes" id="UP000191672"/>
    </source>
</evidence>
<name>A0A1V6PXJ8_9EURO</name>
<sequence length="94" mass="10494">MKPFLTTITCLATLAAAENCQNTLNYCSFTLMGKGDYHQQILAALRLSSPPIDPSLVNYDYYLYRCDDKGEIHKTQNCPYGCQDGGSNESDRCI</sequence>
<keyword evidence="1" id="KW-0732">Signal</keyword>
<dbReference type="AlphaFoldDB" id="A0A1V6PXJ8"/>
<gene>
    <name evidence="2" type="ORF">PENANT_c027G08388</name>
</gene>
<dbReference type="EMBL" id="MDYN01000027">
    <property type="protein sequence ID" value="OQD81432.1"/>
    <property type="molecule type" value="Genomic_DNA"/>
</dbReference>